<dbReference type="EMBL" id="AP024488">
    <property type="protein sequence ID" value="BCS96672.1"/>
    <property type="molecule type" value="Genomic_DNA"/>
</dbReference>
<comment type="cofactor">
    <cofactor evidence="1 6">
        <name>pyridoxal 5'-phosphate</name>
        <dbReference type="ChEBI" id="CHEBI:597326"/>
    </cofactor>
</comment>
<feature type="domain" description="Aminotransferase class I/classII large" evidence="7">
    <location>
        <begin position="33"/>
        <end position="371"/>
    </location>
</feature>
<dbReference type="InterPro" id="IPR004839">
    <property type="entry name" value="Aminotransferase_I/II_large"/>
</dbReference>
<dbReference type="Pfam" id="PF00155">
    <property type="entry name" value="Aminotran_1_2"/>
    <property type="match status" value="1"/>
</dbReference>
<dbReference type="CDD" id="cd00609">
    <property type="entry name" value="AAT_like"/>
    <property type="match status" value="1"/>
</dbReference>
<dbReference type="Gene3D" id="3.90.1150.10">
    <property type="entry name" value="Aspartate Aminotransferase, domain 1"/>
    <property type="match status" value="1"/>
</dbReference>
<evidence type="ECO:0000259" key="7">
    <source>
        <dbReference type="Pfam" id="PF00155"/>
    </source>
</evidence>
<evidence type="ECO:0000256" key="6">
    <source>
        <dbReference type="RuleBase" id="RU000481"/>
    </source>
</evidence>
<dbReference type="InterPro" id="IPR050596">
    <property type="entry name" value="AspAT/PAT-like"/>
</dbReference>
<dbReference type="PANTHER" id="PTHR46383">
    <property type="entry name" value="ASPARTATE AMINOTRANSFERASE"/>
    <property type="match status" value="1"/>
</dbReference>
<keyword evidence="4 6" id="KW-0808">Transferase</keyword>
<reference evidence="8 9" key="1">
    <citation type="submission" date="2021-02" db="EMBL/GenBank/DDBJ databases">
        <title>Complete genome of Desulfoluna sp. strain ASN36.</title>
        <authorList>
            <person name="Takahashi A."/>
            <person name="Kojima H."/>
            <person name="Fukui M."/>
        </authorList>
    </citation>
    <scope>NUCLEOTIDE SEQUENCE [LARGE SCALE GENOMIC DNA]</scope>
    <source>
        <strain evidence="8 9">ASN36</strain>
    </source>
</reference>
<proteinExistence type="inferred from homology"/>
<evidence type="ECO:0000313" key="9">
    <source>
        <dbReference type="Proteomes" id="UP001320148"/>
    </source>
</evidence>
<dbReference type="SUPFAM" id="SSF53383">
    <property type="entry name" value="PLP-dependent transferases"/>
    <property type="match status" value="1"/>
</dbReference>
<dbReference type="PROSITE" id="PS00105">
    <property type="entry name" value="AA_TRANSFER_CLASS_1"/>
    <property type="match status" value="1"/>
</dbReference>
<evidence type="ECO:0000256" key="4">
    <source>
        <dbReference type="ARBA" id="ARBA00022679"/>
    </source>
</evidence>
<gene>
    <name evidence="8" type="primary">aspB_1</name>
    <name evidence="8" type="ORF">DSLASN_23040</name>
</gene>
<evidence type="ECO:0000256" key="5">
    <source>
        <dbReference type="ARBA" id="ARBA00022898"/>
    </source>
</evidence>
<keyword evidence="5" id="KW-0663">Pyridoxal phosphate</keyword>
<protein>
    <recommendedName>
        <fullName evidence="6">Aminotransferase</fullName>
        <ecNumber evidence="6">2.6.1.-</ecNumber>
    </recommendedName>
</protein>
<dbReference type="GO" id="GO:0008483">
    <property type="term" value="F:transaminase activity"/>
    <property type="evidence" value="ECO:0007669"/>
    <property type="project" value="UniProtKB-KW"/>
</dbReference>
<evidence type="ECO:0000256" key="3">
    <source>
        <dbReference type="ARBA" id="ARBA00022576"/>
    </source>
</evidence>
<dbReference type="InterPro" id="IPR015421">
    <property type="entry name" value="PyrdxlP-dep_Trfase_major"/>
</dbReference>
<evidence type="ECO:0000256" key="1">
    <source>
        <dbReference type="ARBA" id="ARBA00001933"/>
    </source>
</evidence>
<dbReference type="InterPro" id="IPR015422">
    <property type="entry name" value="PyrdxlP-dep_Trfase_small"/>
</dbReference>
<keyword evidence="9" id="KW-1185">Reference proteome</keyword>
<dbReference type="PANTHER" id="PTHR46383:SF1">
    <property type="entry name" value="ASPARTATE AMINOTRANSFERASE"/>
    <property type="match status" value="1"/>
</dbReference>
<keyword evidence="3 6" id="KW-0032">Aminotransferase</keyword>
<dbReference type="Gene3D" id="3.40.640.10">
    <property type="entry name" value="Type I PLP-dependent aspartate aminotransferase-like (Major domain)"/>
    <property type="match status" value="1"/>
</dbReference>
<dbReference type="Proteomes" id="UP001320148">
    <property type="component" value="Chromosome"/>
</dbReference>
<dbReference type="RefSeq" id="WP_236892964.1">
    <property type="nucleotide sequence ID" value="NZ_AP024488.1"/>
</dbReference>
<comment type="similarity">
    <text evidence="2 6">Belongs to the class-I pyridoxal-phosphate-dependent aminotransferase family.</text>
</comment>
<dbReference type="InterPro" id="IPR004838">
    <property type="entry name" value="NHTrfase_class1_PyrdxlP-BS"/>
</dbReference>
<dbReference type="EC" id="2.6.1.-" evidence="6"/>
<evidence type="ECO:0000313" key="8">
    <source>
        <dbReference type="EMBL" id="BCS96672.1"/>
    </source>
</evidence>
<evidence type="ECO:0000256" key="2">
    <source>
        <dbReference type="ARBA" id="ARBA00007441"/>
    </source>
</evidence>
<sequence>MRPALNPLVLSLKESATLAINLKALELRRQGEDIVHFGFGQSPFPVPDVLQQALRDNADKKDYLPTQGLPELCEAVAGFYKAEFGYNFNSSDVCVGPGSKELIFQIIYLMEGPLLVPTPSWVSYGPQAALRGKEIIPIQTSRENNYRLTPELLDRACHNAGQSQKLLIFNNPNNPTGALYHEREIREIAEICRAYQVVVISDEIYAMIDFDQWAMSSLATHYPEGTIVSGGLSKSFAAGGYRLGVVLIPDSLELVMSALKSVVSETFSAVSAPVQYSALKAYRDFEELRPFVEKTRDIYRYILHYMYTRFVGMGLNCPKPAGSFYLFPDFETVRDRLQARGIITSRTLVDVLLEENNIAVLPGSDFYMPSTNLGFRVAAVDFDGEQALDTWPGSDHVTEAYFHRVFPKIEQGCQSLETFLEGLNS</sequence>
<accession>A0ABM7PGF7</accession>
<dbReference type="InterPro" id="IPR015424">
    <property type="entry name" value="PyrdxlP-dep_Trfase"/>
</dbReference>
<organism evidence="8 9">
    <name type="scientific">Desulfoluna limicola</name>
    <dbReference type="NCBI Taxonomy" id="2810562"/>
    <lineage>
        <taxon>Bacteria</taxon>
        <taxon>Pseudomonadati</taxon>
        <taxon>Thermodesulfobacteriota</taxon>
        <taxon>Desulfobacteria</taxon>
        <taxon>Desulfobacterales</taxon>
        <taxon>Desulfolunaceae</taxon>
        <taxon>Desulfoluna</taxon>
    </lineage>
</organism>
<name>A0ABM7PGF7_9BACT</name>